<protein>
    <submittedName>
        <fullName evidence="1">Uncharacterized protein</fullName>
    </submittedName>
</protein>
<organism evidence="1">
    <name type="scientific">uncultured Caudovirales phage</name>
    <dbReference type="NCBI Taxonomy" id="2100421"/>
    <lineage>
        <taxon>Viruses</taxon>
        <taxon>Duplodnaviria</taxon>
        <taxon>Heunggongvirae</taxon>
        <taxon>Uroviricota</taxon>
        <taxon>Caudoviricetes</taxon>
        <taxon>Peduoviridae</taxon>
        <taxon>Maltschvirus</taxon>
        <taxon>Maltschvirus maltsch</taxon>
    </lineage>
</organism>
<gene>
    <name evidence="1" type="ORF">UFOVP16_10</name>
</gene>
<dbReference type="EMBL" id="LR796155">
    <property type="protein sequence ID" value="CAB4121818.1"/>
    <property type="molecule type" value="Genomic_DNA"/>
</dbReference>
<reference evidence="1" key="1">
    <citation type="submission" date="2020-04" db="EMBL/GenBank/DDBJ databases">
        <authorList>
            <person name="Chiriac C."/>
            <person name="Salcher M."/>
            <person name="Ghai R."/>
            <person name="Kavagutti S V."/>
        </authorList>
    </citation>
    <scope>NUCLEOTIDE SEQUENCE</scope>
</reference>
<name>A0A6J5KI90_9CAUD</name>
<proteinExistence type="predicted"/>
<accession>A0A6J5KI90</accession>
<sequence length="65" mass="7705">MPAPHRYVYEYMGDDRPQKRIPVVRCTCGCEVYCDNYWTNPCDRCGTEYNATGQKLNPRNLWNLQ</sequence>
<evidence type="ECO:0000313" key="1">
    <source>
        <dbReference type="EMBL" id="CAB4121818.1"/>
    </source>
</evidence>